<dbReference type="EMBL" id="JAPCWZ010000007">
    <property type="protein sequence ID" value="KAK8855704.1"/>
    <property type="molecule type" value="Genomic_DNA"/>
</dbReference>
<evidence type="ECO:0000256" key="1">
    <source>
        <dbReference type="SAM" id="MobiDB-lite"/>
    </source>
</evidence>
<accession>A0ABR2I071</accession>
<feature type="region of interest" description="Disordered" evidence="1">
    <location>
        <begin position="557"/>
        <end position="622"/>
    </location>
</feature>
<evidence type="ECO:0000313" key="3">
    <source>
        <dbReference type="Proteomes" id="UP001390339"/>
    </source>
</evidence>
<gene>
    <name evidence="2" type="ORF">PGQ11_011616</name>
</gene>
<keyword evidence="3" id="KW-1185">Reference proteome</keyword>
<sequence>MTASLRPSSESVDEDWFYSAPSSRLGSRHRHAPESIDYAVKGEAEIQSNISSNLAFDPGFKTSPILGSVVGLRKHHIQSMQPSDPTTLPPKSDRDAFLSAVKTARKCSCDLGNDSGRFGQSAKLPPQPVAIRQPSTTEAGDTSLPPHKRSSPIPIEEIENIVNGIKRYLSYRHHGTCNAAPGMNDQTCPPTPRPSMLLPGVTNTIGAQPHVHEASDTFLVSTNDIAEILDIVIAGLRTIHDKHLTTGCLTAMLPGRTRSRAGTTKKGIVPQCSKPADPATTISSVKSAFSATGYANHGTSHAFRNNKSIIISRQSITECDYTPHTTSSSSGVLIRRENGAPGAAIQYFGLHHNGTPWQMRRPSSTPLPPKQAVEMTKTAASTPIRHDIVSFPPLRSRSCTNDWIAPQLGQENLLPDRHHTPTLYQCGVDAHRGITPAPDTNREPSAADTIFPNSTTSSGGSPTGSPKPQTKKRMGSSIGVATRLRRSSSQQIDQTDQNLGSTLLNSLRRYSLMPLLEQPPEVFRRKASAPKLLEDVPLAGHRRLSSRAMLEDILAKFPSQSTGSRHTSSSSNMSKSSQKASKRSSATSRYRKLSCMEENAPHICVDEQPTPISERSFESSFR</sequence>
<feature type="compositionally biased region" description="Low complexity" evidence="1">
    <location>
        <begin position="559"/>
        <end position="588"/>
    </location>
</feature>
<evidence type="ECO:0000313" key="2">
    <source>
        <dbReference type="EMBL" id="KAK8855704.1"/>
    </source>
</evidence>
<proteinExistence type="predicted"/>
<reference evidence="2 3" key="1">
    <citation type="journal article" date="2024" name="IMA Fungus">
        <title>Apiospora arundinis, a panoply of carbohydrate-active enzymes and secondary metabolites.</title>
        <authorList>
            <person name="Sorensen T."/>
            <person name="Petersen C."/>
            <person name="Muurmann A.T."/>
            <person name="Christiansen J.V."/>
            <person name="Brundto M.L."/>
            <person name="Overgaard C.K."/>
            <person name="Boysen A.T."/>
            <person name="Wollenberg R.D."/>
            <person name="Larsen T.O."/>
            <person name="Sorensen J.L."/>
            <person name="Nielsen K.L."/>
            <person name="Sondergaard T.E."/>
        </authorList>
    </citation>
    <scope>NUCLEOTIDE SEQUENCE [LARGE SCALE GENOMIC DNA]</scope>
    <source>
        <strain evidence="2 3">AAU 773</strain>
    </source>
</reference>
<comment type="caution">
    <text evidence="2">The sequence shown here is derived from an EMBL/GenBank/DDBJ whole genome shotgun (WGS) entry which is preliminary data.</text>
</comment>
<organism evidence="2 3">
    <name type="scientific">Apiospora arundinis</name>
    <dbReference type="NCBI Taxonomy" id="335852"/>
    <lineage>
        <taxon>Eukaryota</taxon>
        <taxon>Fungi</taxon>
        <taxon>Dikarya</taxon>
        <taxon>Ascomycota</taxon>
        <taxon>Pezizomycotina</taxon>
        <taxon>Sordariomycetes</taxon>
        <taxon>Xylariomycetidae</taxon>
        <taxon>Amphisphaeriales</taxon>
        <taxon>Apiosporaceae</taxon>
        <taxon>Apiospora</taxon>
    </lineage>
</organism>
<feature type="compositionally biased region" description="Polar residues" evidence="1">
    <location>
        <begin position="487"/>
        <end position="497"/>
    </location>
</feature>
<protein>
    <submittedName>
        <fullName evidence="2">Uncharacterized protein</fullName>
    </submittedName>
</protein>
<name>A0ABR2I071_9PEZI</name>
<feature type="region of interest" description="Disordered" evidence="1">
    <location>
        <begin position="430"/>
        <end position="497"/>
    </location>
</feature>
<feature type="region of interest" description="Disordered" evidence="1">
    <location>
        <begin position="118"/>
        <end position="151"/>
    </location>
</feature>
<dbReference type="Proteomes" id="UP001390339">
    <property type="component" value="Unassembled WGS sequence"/>
</dbReference>
<feature type="compositionally biased region" description="Low complexity" evidence="1">
    <location>
        <begin position="452"/>
        <end position="466"/>
    </location>
</feature>